<proteinExistence type="predicted"/>
<gene>
    <name evidence="1" type="ORF">UFOPK3752_02357</name>
</gene>
<organism evidence="1">
    <name type="scientific">freshwater metagenome</name>
    <dbReference type="NCBI Taxonomy" id="449393"/>
    <lineage>
        <taxon>unclassified sequences</taxon>
        <taxon>metagenomes</taxon>
        <taxon>ecological metagenomes</taxon>
    </lineage>
</organism>
<reference evidence="1" key="1">
    <citation type="submission" date="2020-05" db="EMBL/GenBank/DDBJ databases">
        <authorList>
            <person name="Chiriac C."/>
            <person name="Salcher M."/>
            <person name="Ghai R."/>
            <person name="Kavagutti S V."/>
        </authorList>
    </citation>
    <scope>NUCLEOTIDE SEQUENCE</scope>
</reference>
<dbReference type="AlphaFoldDB" id="A0A6J7L5N4"/>
<accession>A0A6J7L5N4</accession>
<dbReference type="EMBL" id="CAFBND010000172">
    <property type="protein sequence ID" value="CAB4962202.1"/>
    <property type="molecule type" value="Genomic_DNA"/>
</dbReference>
<sequence>MVWTRAPSNHDVWTLSTIRHCSVRCVRRQSVPLRILMIAHLEDLYANPRRSGSRHGGPLAPETMLNVHQIQRAALSGAERAGLVDETPSG</sequence>
<name>A0A6J7L5N4_9ZZZZ</name>
<evidence type="ECO:0000313" key="1">
    <source>
        <dbReference type="EMBL" id="CAB4962202.1"/>
    </source>
</evidence>
<protein>
    <submittedName>
        <fullName evidence="1">Unannotated protein</fullName>
    </submittedName>
</protein>